<gene>
    <name evidence="1" type="primary">clpC1_2</name>
    <name evidence="1" type="ORF">MYCOZU2_06131</name>
</gene>
<dbReference type="InterPro" id="IPR036628">
    <property type="entry name" value="Clp_N_dom_sf"/>
</dbReference>
<keyword evidence="1" id="KW-0645">Protease</keyword>
<dbReference type="Pfam" id="PF02861">
    <property type="entry name" value="Clp_N"/>
    <property type="match status" value="1"/>
</dbReference>
<organism evidence="1 2">
    <name type="scientific">Mycobacterium intracellulare subsp. chimaera</name>
    <dbReference type="NCBI Taxonomy" id="222805"/>
    <lineage>
        <taxon>Bacteria</taxon>
        <taxon>Bacillati</taxon>
        <taxon>Actinomycetota</taxon>
        <taxon>Actinomycetes</taxon>
        <taxon>Mycobacteriales</taxon>
        <taxon>Mycobacteriaceae</taxon>
        <taxon>Mycobacterium</taxon>
        <taxon>Mycobacterium avium complex (MAC)</taxon>
    </lineage>
</organism>
<dbReference type="PANTHER" id="PTHR47016:SF5">
    <property type="entry name" value="CLP DOMAIN SUPERFAMILY PROTEIN"/>
    <property type="match status" value="1"/>
</dbReference>
<evidence type="ECO:0000313" key="2">
    <source>
        <dbReference type="Proteomes" id="UP000198286"/>
    </source>
</evidence>
<keyword evidence="1" id="KW-0547">Nucleotide-binding</keyword>
<keyword evidence="1" id="KW-0067">ATP-binding</keyword>
<dbReference type="PANTHER" id="PTHR47016">
    <property type="entry name" value="ATP-DEPENDENT CLP PROTEASE ATP-BINDING SUBUNIT CLPT1, CHLOROPLASTIC"/>
    <property type="match status" value="1"/>
</dbReference>
<name>A0A220YL12_MYCIT</name>
<evidence type="ECO:0000313" key="1">
    <source>
        <dbReference type="EMBL" id="ASL18476.1"/>
    </source>
</evidence>
<keyword evidence="1" id="KW-0378">Hydrolase</keyword>
<dbReference type="GO" id="GO:0006508">
    <property type="term" value="P:proteolysis"/>
    <property type="evidence" value="ECO:0007669"/>
    <property type="project" value="UniProtKB-KW"/>
</dbReference>
<dbReference type="Proteomes" id="UP000198286">
    <property type="component" value="Plasmid unnamed 4"/>
</dbReference>
<protein>
    <submittedName>
        <fullName evidence="1">ATP-dependent protease ATP-binding subunit ClpC1</fullName>
    </submittedName>
</protein>
<dbReference type="AlphaFoldDB" id="A0A220YL12"/>
<sequence>MMFERFPAHARRAVVWAQEEARMLNHDYIGTEHFLLGLIHETDGVAAQSLQTFGITLEDARSAVENTIGRGEHPAFGHIPFTPAAKHTLEQSLREALQLNHDHIGTEHLLLSLIATGDGDGPKLLASLTESSSDELRRQILDYLAG</sequence>
<dbReference type="GO" id="GO:0008233">
    <property type="term" value="F:peptidase activity"/>
    <property type="evidence" value="ECO:0007669"/>
    <property type="project" value="UniProtKB-KW"/>
</dbReference>
<dbReference type="Gene3D" id="1.10.1780.10">
    <property type="entry name" value="Clp, N-terminal domain"/>
    <property type="match status" value="1"/>
</dbReference>
<dbReference type="InterPro" id="IPR004176">
    <property type="entry name" value="Clp_R_N"/>
</dbReference>
<reference evidence="1 2" key="1">
    <citation type="journal article" date="2017" name="Lancet Infect. Dis.">
        <title>Global outbreak of severe Mycobacterium chimaera disease after cardiac surgery: a molecular epidemiological study.</title>
        <authorList>
            <person name="van Ingen J."/>
            <person name="Kohl T."/>
            <person name="Kranzer K."/>
            <person name="Hasse B."/>
            <person name="Keller P."/>
            <person name="Szafranska A."/>
            <person name="Hillemann D."/>
            <person name="Chand M."/>
            <person name="Schreiber P."/>
            <person name="Sommerstein R."/>
            <person name="Berger C."/>
            <person name="Genoni M."/>
            <person name="Ruegg C."/>
            <person name="Troillet N."/>
            <person name="Widmer A.F."/>
            <person name="Becker S.L."/>
            <person name="Herrmann M."/>
            <person name="Eckmanns T."/>
            <person name="Haller S."/>
            <person name="Hoeller C."/>
            <person name="Debast S.B."/>
            <person name="Wolfhagen M.J."/>
            <person name="Hopman J."/>
            <person name="Kluytmans J."/>
            <person name="Langelaar M."/>
            <person name="Notermans D.W."/>
            <person name="ten Oever J."/>
            <person name="van den Barselaar P."/>
            <person name="Vonk A.B.A."/>
            <person name="Vos M.C."/>
            <person name="Ahmed N."/>
            <person name="Brown T."/>
            <person name="Crook D."/>
            <person name="Lamagni T."/>
            <person name="Phin N."/>
            <person name="Smith E.G."/>
            <person name="Zambon M."/>
            <person name="Serr A."/>
            <person name="Goetting T."/>
            <person name="Ebner W."/>
            <person name="Thuermer A."/>
            <person name="Utpatel C."/>
            <person name="Sproer C."/>
            <person name="Bunk B."/>
            <person name="Nubel U."/>
            <person name="Bloemberg G."/>
            <person name="Bottger E."/>
            <person name="Niemann S."/>
            <person name="Wagner D."/>
            <person name="Sax H."/>
        </authorList>
    </citation>
    <scope>NUCLEOTIDE SEQUENCE [LARGE SCALE GENOMIC DNA]</scope>
    <source>
        <strain evidence="1 2">ZUERICH-2</strain>
        <plasmid evidence="1 2">unnamed 4</plasmid>
    </source>
</reference>
<dbReference type="KEGG" id="mchi:AN480_29295"/>
<keyword evidence="1" id="KW-0614">Plasmid</keyword>
<dbReference type="GO" id="GO:0005524">
    <property type="term" value="F:ATP binding"/>
    <property type="evidence" value="ECO:0007669"/>
    <property type="project" value="UniProtKB-KW"/>
</dbReference>
<dbReference type="InterPro" id="IPR044217">
    <property type="entry name" value="CLPT1/2"/>
</dbReference>
<proteinExistence type="predicted"/>
<accession>A0A220YL12</accession>
<geneLocation type="plasmid" evidence="1 2">
    <name>unnamed 4</name>
</geneLocation>
<dbReference type="EMBL" id="CP015271">
    <property type="protein sequence ID" value="ASL18476.1"/>
    <property type="molecule type" value="Genomic_DNA"/>
</dbReference>
<dbReference type="PROSITE" id="PS51903">
    <property type="entry name" value="CLP_R"/>
    <property type="match status" value="1"/>
</dbReference>
<dbReference type="SUPFAM" id="SSF81923">
    <property type="entry name" value="Double Clp-N motif"/>
    <property type="match status" value="1"/>
</dbReference>